<name>A0AAE0SKB5_9BIVA</name>
<feature type="signal peptide" evidence="1">
    <location>
        <begin position="1"/>
        <end position="24"/>
    </location>
</feature>
<reference evidence="2" key="3">
    <citation type="submission" date="2023-05" db="EMBL/GenBank/DDBJ databases">
        <authorList>
            <person name="Smith C.H."/>
        </authorList>
    </citation>
    <scope>NUCLEOTIDE SEQUENCE</scope>
    <source>
        <strain evidence="2">CHS0354</strain>
        <tissue evidence="2">Mantle</tissue>
    </source>
</reference>
<reference evidence="2" key="1">
    <citation type="journal article" date="2021" name="Genome Biol. Evol.">
        <title>A High-Quality Reference Genome for a Parasitic Bivalve with Doubly Uniparental Inheritance (Bivalvia: Unionida).</title>
        <authorList>
            <person name="Smith C.H."/>
        </authorList>
    </citation>
    <scope>NUCLEOTIDE SEQUENCE</scope>
    <source>
        <strain evidence="2">CHS0354</strain>
    </source>
</reference>
<sequence length="321" mass="36055">MESLDWYKLSFLFIIAYLHTQTIAVGQSLEGKDTVNMAAIQSKLSSVFEVNDIPDGIVKVVGALESSLHLLNCLPIQKSDNCYHPNGYCEIDVNDFTLQAKLTICKNPWTLRIDFKLPQDLKKRIPGILRPLVFIDVEPIVLTLDNNKADGVTTIVSNSRIATAGLNIFGFSINAAKAYFNFYLFVRWDCTRPSDNVKRLKYNIDYDDGKPGNDMNKLYYKLKIDYEIKTKRIPCFCYKCKRCETIVEKQGHFADGPESCKSDWSEWSPSSCTFFIGCESLPQTRTCVGQSTGGPPCPGSAERICSGPVRNPGRLENQVCP</sequence>
<feature type="chain" id="PRO_5041963138" description="MD-2-related lipid-recognition domain-containing protein" evidence="1">
    <location>
        <begin position="25"/>
        <end position="321"/>
    </location>
</feature>
<dbReference type="Proteomes" id="UP001195483">
    <property type="component" value="Unassembled WGS sequence"/>
</dbReference>
<evidence type="ECO:0000313" key="2">
    <source>
        <dbReference type="EMBL" id="KAK3592958.1"/>
    </source>
</evidence>
<keyword evidence="1" id="KW-0732">Signal</keyword>
<evidence type="ECO:0000256" key="1">
    <source>
        <dbReference type="SAM" id="SignalP"/>
    </source>
</evidence>
<dbReference type="AlphaFoldDB" id="A0AAE0SKB5"/>
<accession>A0AAE0SKB5</accession>
<dbReference type="EMBL" id="JAEAOA010002156">
    <property type="protein sequence ID" value="KAK3592958.1"/>
    <property type="molecule type" value="Genomic_DNA"/>
</dbReference>
<comment type="caution">
    <text evidence="2">The sequence shown here is derived from an EMBL/GenBank/DDBJ whole genome shotgun (WGS) entry which is preliminary data.</text>
</comment>
<gene>
    <name evidence="2" type="ORF">CHS0354_036817</name>
</gene>
<proteinExistence type="predicted"/>
<evidence type="ECO:0000313" key="3">
    <source>
        <dbReference type="Proteomes" id="UP001195483"/>
    </source>
</evidence>
<reference evidence="2" key="2">
    <citation type="journal article" date="2021" name="Genome Biol. Evol.">
        <title>Developing a high-quality reference genome for a parasitic bivalve with doubly uniparental inheritance (Bivalvia: Unionida).</title>
        <authorList>
            <person name="Smith C.H."/>
        </authorList>
    </citation>
    <scope>NUCLEOTIDE SEQUENCE</scope>
    <source>
        <strain evidence="2">CHS0354</strain>
        <tissue evidence="2">Mantle</tissue>
    </source>
</reference>
<organism evidence="2 3">
    <name type="scientific">Potamilus streckersoni</name>
    <dbReference type="NCBI Taxonomy" id="2493646"/>
    <lineage>
        <taxon>Eukaryota</taxon>
        <taxon>Metazoa</taxon>
        <taxon>Spiralia</taxon>
        <taxon>Lophotrochozoa</taxon>
        <taxon>Mollusca</taxon>
        <taxon>Bivalvia</taxon>
        <taxon>Autobranchia</taxon>
        <taxon>Heteroconchia</taxon>
        <taxon>Palaeoheterodonta</taxon>
        <taxon>Unionida</taxon>
        <taxon>Unionoidea</taxon>
        <taxon>Unionidae</taxon>
        <taxon>Ambleminae</taxon>
        <taxon>Lampsilini</taxon>
        <taxon>Potamilus</taxon>
    </lineage>
</organism>
<keyword evidence="3" id="KW-1185">Reference proteome</keyword>
<protein>
    <recommendedName>
        <fullName evidence="4">MD-2-related lipid-recognition domain-containing protein</fullName>
    </recommendedName>
</protein>
<evidence type="ECO:0008006" key="4">
    <source>
        <dbReference type="Google" id="ProtNLM"/>
    </source>
</evidence>